<keyword evidence="2" id="KW-1003">Cell membrane</keyword>
<feature type="transmembrane region" description="Helical" evidence="6">
    <location>
        <begin position="314"/>
        <end position="335"/>
    </location>
</feature>
<accession>A0A6M4IS28</accession>
<evidence type="ECO:0000313" key="7">
    <source>
        <dbReference type="EMBL" id="QJR36838.1"/>
    </source>
</evidence>
<dbReference type="KEGG" id="ggr:HKW67_15590"/>
<proteinExistence type="predicted"/>
<evidence type="ECO:0000256" key="2">
    <source>
        <dbReference type="ARBA" id="ARBA00022475"/>
    </source>
</evidence>
<evidence type="ECO:0000256" key="3">
    <source>
        <dbReference type="ARBA" id="ARBA00022692"/>
    </source>
</evidence>
<feature type="transmembrane region" description="Helical" evidence="6">
    <location>
        <begin position="88"/>
        <end position="110"/>
    </location>
</feature>
<evidence type="ECO:0000256" key="6">
    <source>
        <dbReference type="SAM" id="Phobius"/>
    </source>
</evidence>
<keyword evidence="5 6" id="KW-0472">Membrane</keyword>
<dbReference type="Pfam" id="PF02653">
    <property type="entry name" value="BPD_transp_2"/>
    <property type="match status" value="1"/>
</dbReference>
<dbReference type="RefSeq" id="WP_171226271.1">
    <property type="nucleotide sequence ID" value="NZ_CP053085.1"/>
</dbReference>
<comment type="subcellular location">
    <subcellularLocation>
        <location evidence="1">Cell membrane</location>
        <topology evidence="1">Multi-pass membrane protein</topology>
    </subcellularLocation>
</comment>
<feature type="transmembrane region" description="Helical" evidence="6">
    <location>
        <begin position="192"/>
        <end position="210"/>
    </location>
</feature>
<dbReference type="PANTHER" id="PTHR47089">
    <property type="entry name" value="ABC TRANSPORTER, PERMEASE PROTEIN"/>
    <property type="match status" value="1"/>
</dbReference>
<feature type="transmembrane region" description="Helical" evidence="6">
    <location>
        <begin position="274"/>
        <end position="302"/>
    </location>
</feature>
<dbReference type="CDD" id="cd06580">
    <property type="entry name" value="TM_PBP1_transp_TpRbsC_like"/>
    <property type="match status" value="1"/>
</dbReference>
<dbReference type="GO" id="GO:0022857">
    <property type="term" value="F:transmembrane transporter activity"/>
    <property type="evidence" value="ECO:0007669"/>
    <property type="project" value="InterPro"/>
</dbReference>
<keyword evidence="8" id="KW-1185">Reference proteome</keyword>
<feature type="transmembrane region" description="Helical" evidence="6">
    <location>
        <begin position="142"/>
        <end position="160"/>
    </location>
</feature>
<dbReference type="Proteomes" id="UP000500938">
    <property type="component" value="Chromosome"/>
</dbReference>
<evidence type="ECO:0000256" key="5">
    <source>
        <dbReference type="ARBA" id="ARBA00023136"/>
    </source>
</evidence>
<protein>
    <submittedName>
        <fullName evidence="7">ABC transporter permease</fullName>
    </submittedName>
</protein>
<evidence type="ECO:0000256" key="4">
    <source>
        <dbReference type="ARBA" id="ARBA00022989"/>
    </source>
</evidence>
<reference evidence="7 8" key="1">
    <citation type="submission" date="2020-05" db="EMBL/GenBank/DDBJ databases">
        <title>Complete genome sequence of Gemmatimonas greenlandica TET16.</title>
        <authorList>
            <person name="Zeng Y."/>
        </authorList>
    </citation>
    <scope>NUCLEOTIDE SEQUENCE [LARGE SCALE GENOMIC DNA]</scope>
    <source>
        <strain evidence="7 8">TET16</strain>
    </source>
</reference>
<feature type="transmembrane region" description="Helical" evidence="6">
    <location>
        <begin position="116"/>
        <end position="135"/>
    </location>
</feature>
<feature type="transmembrane region" description="Helical" evidence="6">
    <location>
        <begin position="244"/>
        <end position="268"/>
    </location>
</feature>
<dbReference type="PANTHER" id="PTHR47089:SF1">
    <property type="entry name" value="GUANOSINE ABC TRANSPORTER PERMEASE PROTEIN NUPP"/>
    <property type="match status" value="1"/>
</dbReference>
<keyword evidence="4 6" id="KW-1133">Transmembrane helix</keyword>
<organism evidence="7 8">
    <name type="scientific">Gemmatimonas groenlandica</name>
    <dbReference type="NCBI Taxonomy" id="2732249"/>
    <lineage>
        <taxon>Bacteria</taxon>
        <taxon>Pseudomonadati</taxon>
        <taxon>Gemmatimonadota</taxon>
        <taxon>Gemmatimonadia</taxon>
        <taxon>Gemmatimonadales</taxon>
        <taxon>Gemmatimonadaceae</taxon>
        <taxon>Gemmatimonas</taxon>
    </lineage>
</organism>
<feature type="transmembrane region" description="Helical" evidence="6">
    <location>
        <begin position="51"/>
        <end position="76"/>
    </location>
</feature>
<evidence type="ECO:0000256" key="1">
    <source>
        <dbReference type="ARBA" id="ARBA00004651"/>
    </source>
</evidence>
<evidence type="ECO:0000313" key="8">
    <source>
        <dbReference type="Proteomes" id="UP000500938"/>
    </source>
</evidence>
<dbReference type="InterPro" id="IPR001851">
    <property type="entry name" value="ABC_transp_permease"/>
</dbReference>
<name>A0A6M4IS28_9BACT</name>
<dbReference type="AlphaFoldDB" id="A0A6M4IS28"/>
<feature type="transmembrane region" description="Helical" evidence="6">
    <location>
        <begin position="12"/>
        <end position="31"/>
    </location>
</feature>
<dbReference type="EMBL" id="CP053085">
    <property type="protein sequence ID" value="QJR36838.1"/>
    <property type="molecule type" value="Genomic_DNA"/>
</dbReference>
<dbReference type="GO" id="GO:0005886">
    <property type="term" value="C:plasma membrane"/>
    <property type="evidence" value="ECO:0007669"/>
    <property type="project" value="UniProtKB-SubCell"/>
</dbReference>
<gene>
    <name evidence="7" type="ORF">HKW67_15590</name>
</gene>
<sequence length="353" mass="36196">MTAVRALAATTARVGVLLGLAIAMLAVLLIITGHDVVPALSAMVRGAVGSYYAITSATIVRMVPLALAGLAVSVAFRAGILNIGAEGQLLVGAAAATAISGSLGGVSWFVGIPVMLVAGSIAGGAWAGIAGALRLRFGVLEVISTIMLNFIAQYLTGWLVRGPLQEPMRVNPQSVTLAPELQMPVLLEGTRLHAGVLLVVLVAVMTWWWLRSTSSGFRLRAVGATPTAAASAGGIDVPRTMFGAFLLSGVLAGLAGSVEYTGITYALYENFSPGYGYTAIAVALLARLHPLGVLATALLFGALEAGANAMQRDAGVPSVVVSVVEALLILLVLAADRWRPSRADRTGIDETGT</sequence>
<keyword evidence="3 6" id="KW-0812">Transmembrane</keyword>